<proteinExistence type="predicted"/>
<feature type="signal peptide" evidence="1">
    <location>
        <begin position="1"/>
        <end position="21"/>
    </location>
</feature>
<keyword evidence="1" id="KW-0732">Signal</keyword>
<reference evidence="2 3" key="1">
    <citation type="submission" date="2019-02" db="EMBL/GenBank/DDBJ databases">
        <title>Deep-cultivation of Planctomycetes and their phenomic and genomic characterization uncovers novel biology.</title>
        <authorList>
            <person name="Wiegand S."/>
            <person name="Jogler M."/>
            <person name="Boedeker C."/>
            <person name="Pinto D."/>
            <person name="Vollmers J."/>
            <person name="Rivas-Marin E."/>
            <person name="Kohn T."/>
            <person name="Peeters S.H."/>
            <person name="Heuer A."/>
            <person name="Rast P."/>
            <person name="Oberbeckmann S."/>
            <person name="Bunk B."/>
            <person name="Jeske O."/>
            <person name="Meyerdierks A."/>
            <person name="Storesund J.E."/>
            <person name="Kallscheuer N."/>
            <person name="Luecker S."/>
            <person name="Lage O.M."/>
            <person name="Pohl T."/>
            <person name="Merkel B.J."/>
            <person name="Hornburger P."/>
            <person name="Mueller R.-W."/>
            <person name="Bruemmer F."/>
            <person name="Labrenz M."/>
            <person name="Spormann A.M."/>
            <person name="Op den Camp H."/>
            <person name="Overmann J."/>
            <person name="Amann R."/>
            <person name="Jetten M.S.M."/>
            <person name="Mascher T."/>
            <person name="Medema M.H."/>
            <person name="Devos D.P."/>
            <person name="Kaster A.-K."/>
            <person name="Ovreas L."/>
            <person name="Rohde M."/>
            <person name="Galperin M.Y."/>
            <person name="Jogler C."/>
        </authorList>
    </citation>
    <scope>NUCLEOTIDE SEQUENCE [LARGE SCALE GENOMIC DNA]</scope>
    <source>
        <strain evidence="2 3">K22_7</strain>
    </source>
</reference>
<organism evidence="2 3">
    <name type="scientific">Rubripirellula lacrimiformis</name>
    <dbReference type="NCBI Taxonomy" id="1930273"/>
    <lineage>
        <taxon>Bacteria</taxon>
        <taxon>Pseudomonadati</taxon>
        <taxon>Planctomycetota</taxon>
        <taxon>Planctomycetia</taxon>
        <taxon>Pirellulales</taxon>
        <taxon>Pirellulaceae</taxon>
        <taxon>Rubripirellula</taxon>
    </lineage>
</organism>
<name>A0A517N6P7_9BACT</name>
<sequence length="347" mass="38847" precursor="true">MRWRLLFALIGLSITGVTSFAQRPPGAEGLESDRASPSDAGFFGGAGVARFQLIQGRLCLDPPRHRKGSQKFQAADVYESITVSAERGIPSLHYVYQSPHQHLIVNVKDADRVRLESWLPGESQRAVIHHSRRGPIVWESVTGDPSRGDGSDSDARHRVTGTTFLHLRQRSPAQFDKHFGELIQRILQGTSLAQVAEQAQQVMLGNCRSNGPQFRRGDVDKQVQKLRSPRRQTRAIAQRQLLLWGTPVVAVLDSIPATNLDAEQRDRLRTVRDHLRTPIPDTPRSLAKLLINDPGYWAVIADDLPASDRHLAQSRFQQMEWSVSFEPVDRLAIADPDPDRRIATAPR</sequence>
<dbReference type="AlphaFoldDB" id="A0A517N6P7"/>
<dbReference type="KEGG" id="rlc:K227x_11850"/>
<gene>
    <name evidence="2" type="ORF">K227x_11850</name>
</gene>
<protein>
    <recommendedName>
        <fullName evidence="4">DUF1254 domain-containing protein</fullName>
    </recommendedName>
</protein>
<accession>A0A517N6P7</accession>
<keyword evidence="3" id="KW-1185">Reference proteome</keyword>
<dbReference type="EMBL" id="CP036525">
    <property type="protein sequence ID" value="QDT02807.1"/>
    <property type="molecule type" value="Genomic_DNA"/>
</dbReference>
<evidence type="ECO:0000256" key="1">
    <source>
        <dbReference type="SAM" id="SignalP"/>
    </source>
</evidence>
<evidence type="ECO:0000313" key="2">
    <source>
        <dbReference type="EMBL" id="QDT02807.1"/>
    </source>
</evidence>
<feature type="chain" id="PRO_5022160557" description="DUF1254 domain-containing protein" evidence="1">
    <location>
        <begin position="22"/>
        <end position="347"/>
    </location>
</feature>
<evidence type="ECO:0008006" key="4">
    <source>
        <dbReference type="Google" id="ProtNLM"/>
    </source>
</evidence>
<dbReference type="Proteomes" id="UP000318538">
    <property type="component" value="Chromosome"/>
</dbReference>
<evidence type="ECO:0000313" key="3">
    <source>
        <dbReference type="Proteomes" id="UP000318538"/>
    </source>
</evidence>